<evidence type="ECO:0000313" key="2">
    <source>
        <dbReference type="Proteomes" id="UP001231649"/>
    </source>
</evidence>
<reference evidence="1" key="1">
    <citation type="submission" date="2023-03" db="EMBL/GenBank/DDBJ databases">
        <title>Chromosome-level genomes of two armyworms, Mythimna separata and Mythimna loreyi, provide insights into the biosynthesis and reception of sex pheromones.</title>
        <authorList>
            <person name="Zhao H."/>
        </authorList>
    </citation>
    <scope>NUCLEOTIDE SEQUENCE</scope>
    <source>
        <strain evidence="1">BeijingLab</strain>
    </source>
</reference>
<organism evidence="1 2">
    <name type="scientific">Mythimna loreyi</name>
    <dbReference type="NCBI Taxonomy" id="667449"/>
    <lineage>
        <taxon>Eukaryota</taxon>
        <taxon>Metazoa</taxon>
        <taxon>Ecdysozoa</taxon>
        <taxon>Arthropoda</taxon>
        <taxon>Hexapoda</taxon>
        <taxon>Insecta</taxon>
        <taxon>Pterygota</taxon>
        <taxon>Neoptera</taxon>
        <taxon>Endopterygota</taxon>
        <taxon>Lepidoptera</taxon>
        <taxon>Glossata</taxon>
        <taxon>Ditrysia</taxon>
        <taxon>Noctuoidea</taxon>
        <taxon>Noctuidae</taxon>
        <taxon>Noctuinae</taxon>
        <taxon>Hadenini</taxon>
        <taxon>Mythimna</taxon>
    </lineage>
</organism>
<keyword evidence="2" id="KW-1185">Reference proteome</keyword>
<name>A0ACC2Q0S9_9NEOP</name>
<sequence length="105" mass="11591">MNFTINSSLDCFLLTRMEDQSFNLPSQINTSTDICADLKRLSFAFLRRIPPLGGAGISVRLLLTKRPTPFLFSLHTGISFFCQKPDQAPVVFGPAVGPQFLVTTP</sequence>
<dbReference type="Proteomes" id="UP001231649">
    <property type="component" value="Chromosome 31"/>
</dbReference>
<gene>
    <name evidence="1" type="ORF">PYW08_012587</name>
</gene>
<comment type="caution">
    <text evidence="1">The sequence shown here is derived from an EMBL/GenBank/DDBJ whole genome shotgun (WGS) entry which is preliminary data.</text>
</comment>
<dbReference type="EMBL" id="CM056807">
    <property type="protein sequence ID" value="KAJ8705541.1"/>
    <property type="molecule type" value="Genomic_DNA"/>
</dbReference>
<accession>A0ACC2Q0S9</accession>
<evidence type="ECO:0000313" key="1">
    <source>
        <dbReference type="EMBL" id="KAJ8705541.1"/>
    </source>
</evidence>
<proteinExistence type="predicted"/>
<protein>
    <submittedName>
        <fullName evidence="1">Uncharacterized protein</fullName>
    </submittedName>
</protein>